<dbReference type="Gene3D" id="3.80.10.10">
    <property type="entry name" value="Ribonuclease Inhibitor"/>
    <property type="match status" value="2"/>
</dbReference>
<organism evidence="3">
    <name type="scientific">Stegastes partitus</name>
    <name type="common">bicolor damselfish</name>
    <dbReference type="NCBI Taxonomy" id="144197"/>
    <lineage>
        <taxon>Eukaryota</taxon>
        <taxon>Metazoa</taxon>
        <taxon>Chordata</taxon>
        <taxon>Craniata</taxon>
        <taxon>Vertebrata</taxon>
        <taxon>Euteleostomi</taxon>
        <taxon>Actinopterygii</taxon>
        <taxon>Neopterygii</taxon>
        <taxon>Teleostei</taxon>
        <taxon>Neoteleostei</taxon>
        <taxon>Acanthomorphata</taxon>
        <taxon>Ovalentaria</taxon>
        <taxon>Pomacentridae</taxon>
        <taxon>Stegastes</taxon>
    </lineage>
</organism>
<protein>
    <submittedName>
        <fullName evidence="3">Uncharacterized protein</fullName>
    </submittedName>
</protein>
<name>A0A3B5AKP3_9TELE</name>
<dbReference type="InterPro" id="IPR051261">
    <property type="entry name" value="NLR"/>
</dbReference>
<sequence>MISSRNCVSSTHIFYSSFRLRACSLSEISCDSLGSALKSNPSHLKHLDLSWNDLQDSGVKHLCGFLESPDCRLQTLGSVHWLLSEDKLEHLNDTKLPICSPTCQQHVVDVCGHEQVDGCCADIWMMCVEADMVIIHTNRRTQSLLVVEKSSLMRTKLEHCSLSEISCDSLGSALKSNPSHLKHLDLSWNHDLQDSGVKHLCGFLESPDCSLQTLRSDIMPSVIQTPHLWANVAVFTPVLMTAVNHPHVKSFSL</sequence>
<reference evidence="3" key="1">
    <citation type="submission" date="2023-09" db="UniProtKB">
        <authorList>
            <consortium name="Ensembl"/>
        </authorList>
    </citation>
    <scope>IDENTIFICATION</scope>
</reference>
<dbReference type="InterPro" id="IPR001611">
    <property type="entry name" value="Leu-rich_rpt"/>
</dbReference>
<proteinExistence type="predicted"/>
<accession>A0A3B5AKP3</accession>
<dbReference type="InterPro" id="IPR032675">
    <property type="entry name" value="LRR_dom_sf"/>
</dbReference>
<evidence type="ECO:0000256" key="2">
    <source>
        <dbReference type="ARBA" id="ARBA00022737"/>
    </source>
</evidence>
<keyword evidence="1" id="KW-0433">Leucine-rich repeat</keyword>
<keyword evidence="2" id="KW-0677">Repeat</keyword>
<evidence type="ECO:0000313" key="3">
    <source>
        <dbReference type="Ensembl" id="ENSSPAP00000020996.1"/>
    </source>
</evidence>
<evidence type="ECO:0000256" key="1">
    <source>
        <dbReference type="ARBA" id="ARBA00022614"/>
    </source>
</evidence>
<dbReference type="AlphaFoldDB" id="A0A3B5AKP3"/>
<dbReference type="SMART" id="SM00368">
    <property type="entry name" value="LRR_RI"/>
    <property type="match status" value="3"/>
</dbReference>
<dbReference type="PANTHER" id="PTHR24106">
    <property type="entry name" value="NACHT, LRR AND CARD DOMAINS-CONTAINING"/>
    <property type="match status" value="1"/>
</dbReference>
<dbReference type="GeneTree" id="ENSGT01150000286915"/>
<dbReference type="SUPFAM" id="SSF52047">
    <property type="entry name" value="RNI-like"/>
    <property type="match status" value="1"/>
</dbReference>
<dbReference type="Ensembl" id="ENSSPAT00000021314.1">
    <property type="protein sequence ID" value="ENSSPAP00000020996.1"/>
    <property type="gene ID" value="ENSSPAG00000015828.1"/>
</dbReference>
<dbReference type="STRING" id="144197.ENSSPAP00000020996"/>
<dbReference type="Pfam" id="PF13516">
    <property type="entry name" value="LRR_6"/>
    <property type="match status" value="2"/>
</dbReference>